<gene>
    <name evidence="3" type="ORF">GPL21_11260</name>
</gene>
<feature type="region of interest" description="Disordered" evidence="1">
    <location>
        <begin position="441"/>
        <end position="468"/>
    </location>
</feature>
<feature type="region of interest" description="Disordered" evidence="1">
    <location>
        <begin position="401"/>
        <end position="429"/>
    </location>
</feature>
<evidence type="ECO:0000256" key="2">
    <source>
        <dbReference type="SAM" id="SignalP"/>
    </source>
</evidence>
<protein>
    <submittedName>
        <fullName evidence="3">Tetratricopeptide repeat protein</fullName>
    </submittedName>
</protein>
<sequence length="1280" mass="137871">MARTAAAGTWSLGRAWARTARLCLLASGLALTTLTFSTAAHAEDPVPGEATFSAANGYARLVLRLKEDVESEVTTAGSIIVIRFKRPVDIPVEKLQDAVPDYVGAARRDPDGSAIRLSLARRVSINTMTAGERIFIDFLPDSWTGPPPSLPQEVIRELAERARAAERLLRMQRAADAAKKKPPVRVRALVQPTFVRFVFEVPDGVSVSSVLNEQKLTLSFNSVLTFDLADAKVAAPPNVASISARADTDTSAVDVSLIGDVDVHSFRDEKNYIVDVAFQQNEQQAAKPSLSSLLPTPRAKPKGAAAIAPVTSESIAQQAKIEIKPEQSKSEPAKSEPAKSDPARSEPAKSEPQRSEPLKPEQATSEQPAAAPVKTEQPRSELSDPELPKIAAAPAVNAENAAVPTPPHEGGAGSAAEQSTAPVTDAPKPVPAVAAAPAMEAPKAAAAPSPPAADARTGGKPAVEAQRDSDGLRVTFSFPGATPAALFRRADTVWMVFDAAEAIDVDPVRAKAGSLISDVSRIALEKGQAVRFRLNRPQMPSLESDDRSRGVSWTLTFADRVQKPPLPLTVVRNISEPSLANVSVPLANPGQLHRLVDPDAGDTLWVVTAPPPTRGIIKRQDFVELSLLESIHGVVVHPNADDVKAEVGADKVMLGRPGGLTLSSADVAAERATAAVKPLFDPDEWRKNQSDTFLKQLDGLIAAASTANAEQLPQARLDLADFYMARGMYQEAHGVANLILSESKRGSETASVVMVHAVASILIGHPAQGLKDLANPVIGNGYDSQLWKGLAFAREGKWAEAREKFKNAEFAVATLPPDLQRIVTMDSMKASLEVKDYAGAARRKSDLDVVGVPGELKPAVAVLRGRLAEALGQEKDALDAYRFAANSADRQAAAEGRLLETLLKQKRGEIGRDDVLKELELLSMLWRGDNIELKTLYVLSKIYAETARYADAFAVTRAATRLQPNAPESRQAQDAASALFVQLYLGPRGDEMSPIDALGTFYEYRELTPIGRRGDEMIRRLADRLVGVDLLDQAADLLQYQVDKRLEGAARAQVAARLAMVYLMNRKPDRAIAALRSTRIADLSGELRQQRLLLEARAQSDVGRHDLALDIISNITGREAIRLRSDIYWASRHWREASEQIELYYGDRWRDFTPLNPGEKADIIRAVVGYALAEDAIGLSRFREKYAPLMSGDADKLAFDSASKPVATSSAEFAQIARMAASVDTLDGFIREMKTRFPDATARAPLPDPVATGSVADKPKVAPVSALPVIKGERRASAAP</sequence>
<feature type="chain" id="PRO_5032448081" evidence="2">
    <location>
        <begin position="43"/>
        <end position="1280"/>
    </location>
</feature>
<name>A0A844SP71_9BRAD</name>
<accession>A0A844SP71</accession>
<dbReference type="RefSeq" id="WP_157343160.1">
    <property type="nucleotide sequence ID" value="NZ_WQNF01000006.1"/>
</dbReference>
<feature type="region of interest" description="Disordered" evidence="1">
    <location>
        <begin position="284"/>
        <end position="385"/>
    </location>
</feature>
<organism evidence="3 4">
    <name type="scientific">Bradyrhizobium pachyrhizi</name>
    <dbReference type="NCBI Taxonomy" id="280333"/>
    <lineage>
        <taxon>Bacteria</taxon>
        <taxon>Pseudomonadati</taxon>
        <taxon>Pseudomonadota</taxon>
        <taxon>Alphaproteobacteria</taxon>
        <taxon>Hyphomicrobiales</taxon>
        <taxon>Nitrobacteraceae</taxon>
        <taxon>Bradyrhizobium</taxon>
    </lineage>
</organism>
<feature type="compositionally biased region" description="Polar residues" evidence="1">
    <location>
        <begin position="284"/>
        <end position="294"/>
    </location>
</feature>
<proteinExistence type="predicted"/>
<dbReference type="EMBL" id="WQNF01000006">
    <property type="protein sequence ID" value="MVT65684.1"/>
    <property type="molecule type" value="Genomic_DNA"/>
</dbReference>
<comment type="caution">
    <text evidence="3">The sequence shown here is derived from an EMBL/GenBank/DDBJ whole genome shotgun (WGS) entry which is preliminary data.</text>
</comment>
<reference evidence="3 4" key="1">
    <citation type="submission" date="2019-12" db="EMBL/GenBank/DDBJ databases">
        <title>Draft genome sequences Bradyrhizobium cajani AMBPC1010, Bradyrhizobium pachyrhizi AMBPC1040 and Bradyrhizobium yuanmingense ALSPC3051, three plant growth promoting strains isolated from nodules of Cajanus cajan L. in Dominican Republic.</title>
        <authorList>
            <person name="Flores-Felix J.D."/>
            <person name="Araujo J."/>
            <person name="Diaz-Alcantara C."/>
            <person name="Gonzalez-Andres F."/>
            <person name="Velazquez E."/>
        </authorList>
    </citation>
    <scope>NUCLEOTIDE SEQUENCE [LARGE SCALE GENOMIC DNA]</scope>
    <source>
        <strain evidence="3 4">1040</strain>
    </source>
</reference>
<feature type="compositionally biased region" description="Basic and acidic residues" evidence="1">
    <location>
        <begin position="321"/>
        <end position="359"/>
    </location>
</feature>
<dbReference type="InterPro" id="IPR011990">
    <property type="entry name" value="TPR-like_helical_dom_sf"/>
</dbReference>
<keyword evidence="2" id="KW-0732">Signal</keyword>
<evidence type="ECO:0000313" key="3">
    <source>
        <dbReference type="EMBL" id="MVT65684.1"/>
    </source>
</evidence>
<dbReference type="Proteomes" id="UP000436468">
    <property type="component" value="Unassembled WGS sequence"/>
</dbReference>
<feature type="compositionally biased region" description="Low complexity" evidence="1">
    <location>
        <begin position="441"/>
        <end position="455"/>
    </location>
</feature>
<feature type="signal peptide" evidence="2">
    <location>
        <begin position="1"/>
        <end position="42"/>
    </location>
</feature>
<dbReference type="Gene3D" id="1.25.40.10">
    <property type="entry name" value="Tetratricopeptide repeat domain"/>
    <property type="match status" value="1"/>
</dbReference>
<dbReference type="AlphaFoldDB" id="A0A844SP71"/>
<evidence type="ECO:0000256" key="1">
    <source>
        <dbReference type="SAM" id="MobiDB-lite"/>
    </source>
</evidence>
<evidence type="ECO:0000313" key="4">
    <source>
        <dbReference type="Proteomes" id="UP000436468"/>
    </source>
</evidence>
<keyword evidence="4" id="KW-1185">Reference proteome</keyword>